<reference evidence="2" key="1">
    <citation type="submission" date="2021-05" db="EMBL/GenBank/DDBJ databases">
        <authorList>
            <person name="Alioto T."/>
            <person name="Alioto T."/>
            <person name="Gomez Garrido J."/>
        </authorList>
    </citation>
    <scope>NUCLEOTIDE SEQUENCE</scope>
</reference>
<proteinExistence type="predicted"/>
<protein>
    <submittedName>
        <fullName evidence="2">(northern house mosquito) hypothetical protein</fullName>
    </submittedName>
</protein>
<dbReference type="EMBL" id="HBUE01099767">
    <property type="protein sequence ID" value="CAG6484636.1"/>
    <property type="molecule type" value="Transcribed_RNA"/>
</dbReference>
<keyword evidence="1" id="KW-0472">Membrane</keyword>
<dbReference type="EMBL" id="HBUE01099764">
    <property type="protein sequence ID" value="CAG6484634.1"/>
    <property type="molecule type" value="Transcribed_RNA"/>
</dbReference>
<keyword evidence="1" id="KW-0812">Transmembrane</keyword>
<dbReference type="EMBL" id="HBUE01352157">
    <property type="protein sequence ID" value="CAG6603836.1"/>
    <property type="molecule type" value="Transcribed_RNA"/>
</dbReference>
<dbReference type="EMBL" id="HBUE01245053">
    <property type="protein sequence ID" value="CAG6551539.1"/>
    <property type="molecule type" value="Transcribed_RNA"/>
</dbReference>
<accession>A0A8D8BZZ5</accession>
<keyword evidence="1" id="KW-1133">Transmembrane helix</keyword>
<dbReference type="EMBL" id="HBUE01099762">
    <property type="protein sequence ID" value="CAG6484633.1"/>
    <property type="molecule type" value="Transcribed_RNA"/>
</dbReference>
<dbReference type="EMBL" id="HBUE01099765">
    <property type="protein sequence ID" value="CAG6484635.1"/>
    <property type="molecule type" value="Transcribed_RNA"/>
</dbReference>
<feature type="transmembrane region" description="Helical" evidence="1">
    <location>
        <begin position="34"/>
        <end position="56"/>
    </location>
</feature>
<evidence type="ECO:0000256" key="1">
    <source>
        <dbReference type="SAM" id="Phobius"/>
    </source>
</evidence>
<dbReference type="EMBL" id="HBUE01352158">
    <property type="protein sequence ID" value="CAG6603838.1"/>
    <property type="molecule type" value="Transcribed_RNA"/>
</dbReference>
<evidence type="ECO:0000313" key="2">
    <source>
        <dbReference type="EMBL" id="CAG6484636.1"/>
    </source>
</evidence>
<organism evidence="2">
    <name type="scientific">Culex pipiens</name>
    <name type="common">House mosquito</name>
    <dbReference type="NCBI Taxonomy" id="7175"/>
    <lineage>
        <taxon>Eukaryota</taxon>
        <taxon>Metazoa</taxon>
        <taxon>Ecdysozoa</taxon>
        <taxon>Arthropoda</taxon>
        <taxon>Hexapoda</taxon>
        <taxon>Insecta</taxon>
        <taxon>Pterygota</taxon>
        <taxon>Neoptera</taxon>
        <taxon>Endopterygota</taxon>
        <taxon>Diptera</taxon>
        <taxon>Nematocera</taxon>
        <taxon>Culicoidea</taxon>
        <taxon>Culicidae</taxon>
        <taxon>Culicinae</taxon>
        <taxon>Culicini</taxon>
        <taxon>Culex</taxon>
        <taxon>Culex</taxon>
    </lineage>
</organism>
<sequence length="118" mass="13565">MVSLATLAIFRFLPRSLSFSVVYSVLIKMSPNNFIYMIVACSFLCLFVCVCVLLSLMDLSQPSLGWGPGPLEMPRWTRTWISIYFEFISFHQWGGAAKQLAHFVTMVSHRQKIFEKSF</sequence>
<dbReference type="EMBL" id="HBUE01245052">
    <property type="protein sequence ID" value="CAG6551537.1"/>
    <property type="molecule type" value="Transcribed_RNA"/>
</dbReference>
<name>A0A8D8BZZ5_CULPI</name>
<dbReference type="AlphaFoldDB" id="A0A8D8BZZ5"/>